<reference evidence="5 6" key="1">
    <citation type="journal article" date="2010" name="Proc. Natl. Acad. Sci. U.S.A.">
        <title>Enigmatic, ultrasmall, uncultivated Archaea.</title>
        <authorList>
            <person name="Baker B.J."/>
            <person name="Comolli L.R."/>
            <person name="Dick G.J."/>
            <person name="Hauser L.J."/>
            <person name="Hyatt D."/>
            <person name="Dill B.D."/>
            <person name="Land M.L."/>
            <person name="Verberkmoes N.C."/>
            <person name="Hettich R.L."/>
            <person name="Banfield J.F."/>
        </authorList>
    </citation>
    <scope>NUCLEOTIDE SEQUENCE [LARGE SCALE GENOMIC DNA]</scope>
</reference>
<dbReference type="AlphaFoldDB" id="D6GWA7"/>
<name>D6GWA7_PARA5</name>
<protein>
    <recommendedName>
        <fullName evidence="4">Type I restriction modification DNA specificity domain-containing protein</fullName>
    </recommendedName>
</protein>
<dbReference type="EMBL" id="GG745585">
    <property type="protein sequence ID" value="EFD92500.1"/>
    <property type="molecule type" value="Genomic_DNA"/>
</dbReference>
<dbReference type="Proteomes" id="UP000009376">
    <property type="component" value="Unassembled WGS sequence"/>
</dbReference>
<evidence type="ECO:0000256" key="3">
    <source>
        <dbReference type="ARBA" id="ARBA00023125"/>
    </source>
</evidence>
<dbReference type="GO" id="GO:0009307">
    <property type="term" value="P:DNA restriction-modification system"/>
    <property type="evidence" value="ECO:0007669"/>
    <property type="project" value="UniProtKB-KW"/>
</dbReference>
<dbReference type="InterPro" id="IPR044946">
    <property type="entry name" value="Restrct_endonuc_typeI_TRD_sf"/>
</dbReference>
<keyword evidence="2" id="KW-0680">Restriction system</keyword>
<dbReference type="SUPFAM" id="SSF116734">
    <property type="entry name" value="DNA methylase specificity domain"/>
    <property type="match status" value="1"/>
</dbReference>
<proteinExistence type="inferred from homology"/>
<comment type="similarity">
    <text evidence="1">Belongs to the type-I restriction system S methylase family.</text>
</comment>
<keyword evidence="3" id="KW-0238">DNA-binding</keyword>
<evidence type="ECO:0000256" key="2">
    <source>
        <dbReference type="ARBA" id="ARBA00022747"/>
    </source>
</evidence>
<evidence type="ECO:0000313" key="6">
    <source>
        <dbReference type="Proteomes" id="UP000009376"/>
    </source>
</evidence>
<accession>D6GWA7</accession>
<sequence>MSTELTKIFDIKYGQKSCHNKSLLDAGKTLVISSKGTDNGTYGFFDLEPKYTSPIVTVPSSGTIGEAFVQDIKCSIGDDCLVLNPKHKMDIDYLYYIAASIRTQKWRYNFGRKITPKRLGTFKVTTPEEFKSQIQYNKLYKKLYPLKNNINNSNKKGNFKWINITTVFNLERGQFHALDRLDKGSYPTISRTGEDNGLIGFYDKPDGAKIYPELTLTISTVSGDAFLQITPFIATDNVVMCIPKKRYKVTTLIYIQSAINKIKWRYSYGRQCYKKALQKTIVYLPLIDKEELDEEYMESVVENTPHWDAFKDEIKSEL</sequence>
<feature type="domain" description="Type I restriction modification DNA specificity" evidence="4">
    <location>
        <begin position="162"/>
        <end position="302"/>
    </location>
</feature>
<evidence type="ECO:0000259" key="4">
    <source>
        <dbReference type="Pfam" id="PF01420"/>
    </source>
</evidence>
<evidence type="ECO:0000256" key="1">
    <source>
        <dbReference type="ARBA" id="ARBA00010923"/>
    </source>
</evidence>
<feature type="domain" description="Type I restriction modification DNA specificity" evidence="4">
    <location>
        <begin position="4"/>
        <end position="134"/>
    </location>
</feature>
<dbReference type="GO" id="GO:0003677">
    <property type="term" value="F:DNA binding"/>
    <property type="evidence" value="ECO:0007669"/>
    <property type="project" value="UniProtKB-KW"/>
</dbReference>
<gene>
    <name evidence="5" type="ORF">BJBARM5_0789</name>
</gene>
<dbReference type="Gene3D" id="3.90.220.20">
    <property type="entry name" value="DNA methylase specificity domains"/>
    <property type="match status" value="2"/>
</dbReference>
<dbReference type="Pfam" id="PF01420">
    <property type="entry name" value="Methylase_S"/>
    <property type="match status" value="2"/>
</dbReference>
<organism evidence="5 6">
    <name type="scientific">Candidatus Parvarchaeum acidophilus ARMAN-5</name>
    <dbReference type="NCBI Taxonomy" id="662762"/>
    <lineage>
        <taxon>Archaea</taxon>
        <taxon>Candidatus Parvarchaeota</taxon>
        <taxon>Candidatus Parvarchaeum</taxon>
    </lineage>
</organism>
<dbReference type="InterPro" id="IPR000055">
    <property type="entry name" value="Restrct_endonuc_typeI_TRD"/>
</dbReference>
<evidence type="ECO:0000313" key="5">
    <source>
        <dbReference type="EMBL" id="EFD92500.1"/>
    </source>
</evidence>